<comment type="similarity">
    <text evidence="1">Belongs to the bacterial solute-binding protein 7 family.</text>
</comment>
<dbReference type="InParanoid" id="F2LX72"/>
<feature type="chain" id="PRO_5003281539" evidence="4">
    <location>
        <begin position="21"/>
        <end position="325"/>
    </location>
</feature>
<organism evidence="5 6">
    <name type="scientific">Hippea maritima (strain ATCC 700847 / DSM 10411 / MH2)</name>
    <dbReference type="NCBI Taxonomy" id="760142"/>
    <lineage>
        <taxon>Bacteria</taxon>
        <taxon>Pseudomonadati</taxon>
        <taxon>Campylobacterota</taxon>
        <taxon>Desulfurellia</taxon>
        <taxon>Desulfurellales</taxon>
        <taxon>Hippeaceae</taxon>
        <taxon>Hippea</taxon>
    </lineage>
</organism>
<reference evidence="6" key="2">
    <citation type="submission" date="2011-03" db="EMBL/GenBank/DDBJ databases">
        <title>The complete genome of Hippea maritima DSM 10411.</title>
        <authorList>
            <consortium name="US DOE Joint Genome Institute (JGI-PGF)"/>
            <person name="Lucas S."/>
            <person name="Copeland A."/>
            <person name="Lapidus A."/>
            <person name="Bruce D."/>
            <person name="Goodwin L."/>
            <person name="Pitluck S."/>
            <person name="Peters L."/>
            <person name="Kyrpides N."/>
            <person name="Mavromatis K."/>
            <person name="Pagani I."/>
            <person name="Ivanova N."/>
            <person name="Mikhailova N."/>
            <person name="Lu M."/>
            <person name="Detter J.C."/>
            <person name="Tapia R."/>
            <person name="Han C."/>
            <person name="Land M."/>
            <person name="Hauser L."/>
            <person name="Markowitz V."/>
            <person name="Cheng J.-F."/>
            <person name="Hugenholtz P."/>
            <person name="Woyke T."/>
            <person name="Wu D."/>
            <person name="Spring S."/>
            <person name="Schroeder M."/>
            <person name="Brambilla E."/>
            <person name="Klenk H.-P."/>
            <person name="Eisen J.A."/>
        </authorList>
    </citation>
    <scope>NUCLEOTIDE SEQUENCE [LARGE SCALE GENOMIC DNA]</scope>
    <source>
        <strain evidence="6">ATCC 700847 / DSM 10411 / MH2</strain>
    </source>
</reference>
<dbReference type="RefSeq" id="WP_013681175.1">
    <property type="nucleotide sequence ID" value="NC_015318.1"/>
</dbReference>
<evidence type="ECO:0000313" key="5">
    <source>
        <dbReference type="EMBL" id="AEA33130.1"/>
    </source>
</evidence>
<evidence type="ECO:0000256" key="1">
    <source>
        <dbReference type="ARBA" id="ARBA00009023"/>
    </source>
</evidence>
<keyword evidence="2" id="KW-0813">Transport</keyword>
<reference evidence="5 6" key="1">
    <citation type="journal article" date="2011" name="Stand. Genomic Sci.">
        <title>Complete genome sequence of the thermophilic sulfur-reducer Hippea maritima type strain (MH(2)).</title>
        <authorList>
            <person name="Huntemann M."/>
            <person name="Lu M."/>
            <person name="Nolan M."/>
            <person name="Lapidus A."/>
            <person name="Lucas S."/>
            <person name="Hammon N."/>
            <person name="Deshpande S."/>
            <person name="Cheng J.F."/>
            <person name="Tapia R."/>
            <person name="Han C."/>
            <person name="Goodwin L."/>
            <person name="Pitluck S."/>
            <person name="Liolios K."/>
            <person name="Pagani I."/>
            <person name="Ivanova N."/>
            <person name="Ovchinikova G."/>
            <person name="Pati A."/>
            <person name="Chen A."/>
            <person name="Palaniappan K."/>
            <person name="Land M."/>
            <person name="Hauser L."/>
            <person name="Jeffries C.D."/>
            <person name="Detter J.C."/>
            <person name="Brambilla E.M."/>
            <person name="Rohde M."/>
            <person name="Spring S."/>
            <person name="Goker M."/>
            <person name="Woyke T."/>
            <person name="Bristow J."/>
            <person name="Eisen J.A."/>
            <person name="Markowitz V."/>
            <person name="Hugenholtz P."/>
            <person name="Kyrpides N.C."/>
            <person name="Klenk H.P."/>
            <person name="Mavromatis K."/>
        </authorList>
    </citation>
    <scope>NUCLEOTIDE SEQUENCE [LARGE SCALE GENOMIC DNA]</scope>
    <source>
        <strain evidence="6">ATCC 700847 / DSM 10411 / MH2</strain>
    </source>
</reference>
<feature type="signal peptide" evidence="4">
    <location>
        <begin position="1"/>
        <end position="20"/>
    </location>
</feature>
<dbReference type="AlphaFoldDB" id="F2LX72"/>
<dbReference type="EMBL" id="CP002606">
    <property type="protein sequence ID" value="AEA33130.1"/>
    <property type="molecule type" value="Genomic_DNA"/>
</dbReference>
<protein>
    <submittedName>
        <fullName evidence="5">TRAP dicarboxylate transporter, DctP subunit</fullName>
    </submittedName>
</protein>
<evidence type="ECO:0000256" key="3">
    <source>
        <dbReference type="ARBA" id="ARBA00022729"/>
    </source>
</evidence>
<gene>
    <name evidence="5" type="ordered locus">Hipma_0151</name>
</gene>
<evidence type="ECO:0000256" key="2">
    <source>
        <dbReference type="ARBA" id="ARBA00022448"/>
    </source>
</evidence>
<dbReference type="PIRSF" id="PIRSF006470">
    <property type="entry name" value="DctB"/>
    <property type="match status" value="1"/>
</dbReference>
<keyword evidence="6" id="KW-1185">Reference proteome</keyword>
<dbReference type="eggNOG" id="COG1638">
    <property type="taxonomic scope" value="Bacteria"/>
</dbReference>
<evidence type="ECO:0000313" key="6">
    <source>
        <dbReference type="Proteomes" id="UP000008139"/>
    </source>
</evidence>
<keyword evidence="3 4" id="KW-0732">Signal</keyword>
<dbReference type="GO" id="GO:0030288">
    <property type="term" value="C:outer membrane-bounded periplasmic space"/>
    <property type="evidence" value="ECO:0007669"/>
    <property type="project" value="InterPro"/>
</dbReference>
<proteinExistence type="inferred from homology"/>
<dbReference type="CDD" id="cd13679">
    <property type="entry name" value="PBP2_TRAP_YiaO_like"/>
    <property type="match status" value="1"/>
</dbReference>
<dbReference type="GO" id="GO:0055085">
    <property type="term" value="P:transmembrane transport"/>
    <property type="evidence" value="ECO:0007669"/>
    <property type="project" value="InterPro"/>
</dbReference>
<dbReference type="Proteomes" id="UP000008139">
    <property type="component" value="Chromosome"/>
</dbReference>
<dbReference type="InterPro" id="IPR018389">
    <property type="entry name" value="DctP_fam"/>
</dbReference>
<dbReference type="PANTHER" id="PTHR33376:SF7">
    <property type="entry name" value="C4-DICARBOXYLATE-BINDING PROTEIN DCTB"/>
    <property type="match status" value="1"/>
</dbReference>
<dbReference type="NCBIfam" id="NF037995">
    <property type="entry name" value="TRAP_S1"/>
    <property type="match status" value="1"/>
</dbReference>
<dbReference type="InterPro" id="IPR004682">
    <property type="entry name" value="TRAP_DctP"/>
</dbReference>
<dbReference type="NCBIfam" id="TIGR00787">
    <property type="entry name" value="dctP"/>
    <property type="match status" value="1"/>
</dbReference>
<name>F2LX72_HIPMA</name>
<dbReference type="Gene3D" id="3.40.190.170">
    <property type="entry name" value="Bacterial extracellular solute-binding protein, family 7"/>
    <property type="match status" value="1"/>
</dbReference>
<dbReference type="InterPro" id="IPR038404">
    <property type="entry name" value="TRAP_DctP_sf"/>
</dbReference>
<dbReference type="KEGG" id="hmr:Hipma_0151"/>
<dbReference type="HOGENOM" id="CLU_036176_1_3_7"/>
<sequence>MKKLMFAVLLFLFVVSSAFAKTYTINLGIVTTPKTFHYKAALKLKQIVEKESHGQIKVIIHYSGSVGNETDILQQLQMGALQMGVITAGPIDKFVPAIKAIEFPFIFNSYKQADEILDGKIGRAILNEFPKANLIGYHFLENGFRNLTNSVRPVHSAKDLKGLKIRVMNSQFHVKIWRALGANPTPMPWPIYTQLAQHVIDGQENPLAVIYQYKLYEVQKYLTLTRHVYSALVFVGSKSFYNSLPDKYKKLMFEATKEASIYERNLNREKAAFFLDELKKHGMIVDEHPDIESFKKRVEPLKNQFHGVARKYLDEILTYEKNSQN</sequence>
<dbReference type="OrthoDB" id="8690069at2"/>
<dbReference type="STRING" id="760142.Hipma_0151"/>
<evidence type="ECO:0000256" key="4">
    <source>
        <dbReference type="SAM" id="SignalP"/>
    </source>
</evidence>
<dbReference type="Pfam" id="PF03480">
    <property type="entry name" value="DctP"/>
    <property type="match status" value="1"/>
</dbReference>
<accession>F2LX72</accession>
<dbReference type="PANTHER" id="PTHR33376">
    <property type="match status" value="1"/>
</dbReference>